<sequence>MFLLLYRLFSKAWYYNDEDIVKIDTTELDVGTNHSVNDKNVEESTSSDVLDFVKNNYEKDETEEISNLNESTYIDAVEYTISNEFVEETLPDSLLSSPPRNSNIGLPLNDYSSQVSNNSIWENDSLSSDISVSDTNLSFIDDFISDYEREEKIFL</sequence>
<organism evidence="1 2">
    <name type="scientific">Strongyloides papillosus</name>
    <name type="common">Intestinal threadworm</name>
    <dbReference type="NCBI Taxonomy" id="174720"/>
    <lineage>
        <taxon>Eukaryota</taxon>
        <taxon>Metazoa</taxon>
        <taxon>Ecdysozoa</taxon>
        <taxon>Nematoda</taxon>
        <taxon>Chromadorea</taxon>
        <taxon>Rhabditida</taxon>
        <taxon>Tylenchina</taxon>
        <taxon>Panagrolaimomorpha</taxon>
        <taxon>Strongyloidoidea</taxon>
        <taxon>Strongyloididae</taxon>
        <taxon>Strongyloides</taxon>
    </lineage>
</organism>
<dbReference type="WBParaSite" id="SPAL_0001002200.1">
    <property type="protein sequence ID" value="SPAL_0001002200.1"/>
    <property type="gene ID" value="SPAL_0001002200"/>
</dbReference>
<dbReference type="AlphaFoldDB" id="A0A0N5BW17"/>
<dbReference type="Proteomes" id="UP000046392">
    <property type="component" value="Unplaced"/>
</dbReference>
<name>A0A0N5BW17_STREA</name>
<evidence type="ECO:0000313" key="2">
    <source>
        <dbReference type="WBParaSite" id="SPAL_0001002200.1"/>
    </source>
</evidence>
<evidence type="ECO:0000313" key="1">
    <source>
        <dbReference type="Proteomes" id="UP000046392"/>
    </source>
</evidence>
<accession>A0A0N5BW17</accession>
<protein>
    <submittedName>
        <fullName evidence="2">Uncharacterized protein</fullName>
    </submittedName>
</protein>
<proteinExistence type="predicted"/>
<dbReference type="STRING" id="174720.A0A0N5BW17"/>
<reference evidence="2" key="1">
    <citation type="submission" date="2017-02" db="UniProtKB">
        <authorList>
            <consortium name="WormBaseParasite"/>
        </authorList>
    </citation>
    <scope>IDENTIFICATION</scope>
</reference>
<keyword evidence="1" id="KW-1185">Reference proteome</keyword>